<evidence type="ECO:0000313" key="7">
    <source>
        <dbReference type="EMBL" id="CAI0396501.1"/>
    </source>
</evidence>
<keyword evidence="3" id="KW-0611">Plant defense</keyword>
<evidence type="ECO:0000256" key="4">
    <source>
        <dbReference type="ARBA" id="ARBA00023027"/>
    </source>
</evidence>
<feature type="domain" description="TIR" evidence="6">
    <location>
        <begin position="193"/>
        <end position="365"/>
    </location>
</feature>
<dbReference type="InterPro" id="IPR036390">
    <property type="entry name" value="WH_DNA-bd_sf"/>
</dbReference>
<reference evidence="7" key="1">
    <citation type="submission" date="2022-08" db="EMBL/GenBank/DDBJ databases">
        <authorList>
            <person name="Gutierrez-Valencia J."/>
        </authorList>
    </citation>
    <scope>NUCLEOTIDE SEQUENCE</scope>
</reference>
<dbReference type="Proteomes" id="UP001154282">
    <property type="component" value="Unassembled WGS sequence"/>
</dbReference>
<dbReference type="EMBL" id="CAMGYJ010000003">
    <property type="protein sequence ID" value="CAI0396501.1"/>
    <property type="molecule type" value="Genomic_DNA"/>
</dbReference>
<protein>
    <recommendedName>
        <fullName evidence="6">TIR domain-containing protein</fullName>
    </recommendedName>
</protein>
<dbReference type="SUPFAM" id="SSF52058">
    <property type="entry name" value="L domain-like"/>
    <property type="match status" value="1"/>
</dbReference>
<dbReference type="Pfam" id="PF00931">
    <property type="entry name" value="NB-ARC"/>
    <property type="match status" value="1"/>
</dbReference>
<organism evidence="7 8">
    <name type="scientific">Linum tenue</name>
    <dbReference type="NCBI Taxonomy" id="586396"/>
    <lineage>
        <taxon>Eukaryota</taxon>
        <taxon>Viridiplantae</taxon>
        <taxon>Streptophyta</taxon>
        <taxon>Embryophyta</taxon>
        <taxon>Tracheophyta</taxon>
        <taxon>Spermatophyta</taxon>
        <taxon>Magnoliopsida</taxon>
        <taxon>eudicotyledons</taxon>
        <taxon>Gunneridae</taxon>
        <taxon>Pentapetalae</taxon>
        <taxon>rosids</taxon>
        <taxon>fabids</taxon>
        <taxon>Malpighiales</taxon>
        <taxon>Linaceae</taxon>
        <taxon>Linum</taxon>
    </lineage>
</organism>
<dbReference type="InterPro" id="IPR044974">
    <property type="entry name" value="Disease_R_plants"/>
</dbReference>
<comment type="caution">
    <text evidence="7">The sequence shown here is derived from an EMBL/GenBank/DDBJ whole genome shotgun (WGS) entry which is preliminary data.</text>
</comment>
<feature type="compositionally biased region" description="Basic and acidic residues" evidence="5">
    <location>
        <begin position="26"/>
        <end position="38"/>
    </location>
</feature>
<dbReference type="InterPro" id="IPR042197">
    <property type="entry name" value="Apaf_helical"/>
</dbReference>
<dbReference type="GO" id="GO:0007165">
    <property type="term" value="P:signal transduction"/>
    <property type="evidence" value="ECO:0007669"/>
    <property type="project" value="InterPro"/>
</dbReference>
<feature type="compositionally biased region" description="Basic and acidic residues" evidence="5">
    <location>
        <begin position="119"/>
        <end position="185"/>
    </location>
</feature>
<dbReference type="AlphaFoldDB" id="A0AAV0IG80"/>
<feature type="compositionally biased region" description="Basic residues" evidence="5">
    <location>
        <begin position="49"/>
        <end position="73"/>
    </location>
</feature>
<dbReference type="PRINTS" id="PR00364">
    <property type="entry name" value="DISEASERSIST"/>
</dbReference>
<feature type="compositionally biased region" description="Basic and acidic residues" evidence="5">
    <location>
        <begin position="86"/>
        <end position="111"/>
    </location>
</feature>
<dbReference type="Gene3D" id="3.40.50.10140">
    <property type="entry name" value="Toll/interleukin-1 receptor homology (TIR) domain"/>
    <property type="match status" value="1"/>
</dbReference>
<dbReference type="SMART" id="SM00255">
    <property type="entry name" value="TIR"/>
    <property type="match status" value="1"/>
</dbReference>
<evidence type="ECO:0000256" key="2">
    <source>
        <dbReference type="ARBA" id="ARBA00022737"/>
    </source>
</evidence>
<dbReference type="InterPro" id="IPR002182">
    <property type="entry name" value="NB-ARC"/>
</dbReference>
<keyword evidence="2" id="KW-0677">Repeat</keyword>
<dbReference type="Gene3D" id="1.10.8.430">
    <property type="entry name" value="Helical domain of apoptotic protease-activating factors"/>
    <property type="match status" value="1"/>
</dbReference>
<keyword evidence="1" id="KW-0433">Leucine-rich repeat</keyword>
<evidence type="ECO:0000313" key="8">
    <source>
        <dbReference type="Proteomes" id="UP001154282"/>
    </source>
</evidence>
<dbReference type="SUPFAM" id="SSF46785">
    <property type="entry name" value="Winged helix' DNA-binding domain"/>
    <property type="match status" value="1"/>
</dbReference>
<dbReference type="GO" id="GO:0043531">
    <property type="term" value="F:ADP binding"/>
    <property type="evidence" value="ECO:0007669"/>
    <property type="project" value="InterPro"/>
</dbReference>
<keyword evidence="4" id="KW-0520">NAD</keyword>
<dbReference type="PROSITE" id="PS50104">
    <property type="entry name" value="TIR"/>
    <property type="match status" value="1"/>
</dbReference>
<dbReference type="PANTHER" id="PTHR11017:SF479">
    <property type="entry name" value="DISEASE RESISTANCE PROTEIN (TIR-NBS-LRR CLASS) FAMILY"/>
    <property type="match status" value="1"/>
</dbReference>
<dbReference type="InterPro" id="IPR032675">
    <property type="entry name" value="LRR_dom_sf"/>
</dbReference>
<dbReference type="Gene3D" id="3.80.10.10">
    <property type="entry name" value="Ribonuclease Inhibitor"/>
    <property type="match status" value="3"/>
</dbReference>
<dbReference type="Pfam" id="PF23282">
    <property type="entry name" value="WHD_ROQ1"/>
    <property type="match status" value="1"/>
</dbReference>
<dbReference type="InterPro" id="IPR027417">
    <property type="entry name" value="P-loop_NTPase"/>
</dbReference>
<dbReference type="SUPFAM" id="SSF52200">
    <property type="entry name" value="Toll/Interleukin receptor TIR domain"/>
    <property type="match status" value="1"/>
</dbReference>
<dbReference type="SUPFAM" id="SSF52540">
    <property type="entry name" value="P-loop containing nucleoside triphosphate hydrolases"/>
    <property type="match status" value="1"/>
</dbReference>
<name>A0AAV0IG80_9ROSI</name>
<proteinExistence type="predicted"/>
<dbReference type="Pfam" id="PF01582">
    <property type="entry name" value="TIR"/>
    <property type="match status" value="1"/>
</dbReference>
<sequence>MPIVEISWCCCFLSVPCGSSNRKRKEKESPTPSHDKRTGSPSSSTGRHENKRKGKKSWFRFPHSRTKKDGKKRTKEENPVASSPAHADKKDQKRRKDDDKKGKGKGKEEKSTLSPSSQTKKEDNEKRKKKEEEPEKVEKMKEKEEKPTKEDKKKGREEKPTEEGKLGRKEEGPKKEDKKKGKEETTNNNDQTIKYDVFISFRGTDVRQTFVSHLFAHMNNERHLLTFKDDVSLRRGDEVSPSLTEAIERSSSYVVIFSPNYATSDWCLNELVKIMECARRYGRKMIPVFYGGVTPSHVRHQKQRYADAFVQHKKKHPDDKEMEAKIKSWRSALMEAANISGFESTVVKPERRLVEEVAKSILGVIRPESSPVTQGLVGIEPEIEAVEKLLETDDTKNNRVIGFWGMPGIGKTTLAKAIFEQIDPDKFKGRHYIQNFAGQLKRTTTVIDLQNELFDKLLGDENSHDIPFNLKRNRLRRLRAFVIIDDVTSLQTLQELLHGELCDLFGPGSRMILTSTNQQVLKAVCQEVHQVPGLGKGKALKLFSLSAFKKDRPPNEYKEMCDKVVAYCGGNPLALKVLGLMFYDRTMGFWDGTLEKLRRLPKKEIQDLLMISYDELDRDEQSAFLDVACFFNYEDYEFVTRVLDEDLVTNLVDKSLAGINYSKGAIEMHALLEDMGKEIVKIEKMLGKRSRLWEAKDVLKLLSENMGSESTEGILLNLTEKEERIKTESDAFEKMWNLRLLGIELASESISVFPEEGLIKSLPEELRYLRWDLFAATSLPSGYSPQNLRVLRLKHNSIRHLWEGANVDLGNLKELNLTASKYLTEVPDLSTAEKLELIDLTSCGKLIQLHKSIITLPSLKTLILDSCKALDLTSLDEENTQNEDVAFPSLEQVNLDATPIEEVPRLLLGAQKLTRIDCSSCPNLSKFPSIDTLYRSMSIKHLILRNNKLLVHLSEAIYKLKSLQTLDMSGCENLESFPYIIVTLDELIRLDLSYCSKISEIPGTISHLRNLERLYLSGTGIEDVPVSVLSLKHLTVLKLDQCKKLRTIPDSFAKLSRLETLNLDGCDMLINKEPELPRSMKRTKNDKQVSK</sequence>
<dbReference type="Gene3D" id="3.40.50.300">
    <property type="entry name" value="P-loop containing nucleotide triphosphate hydrolases"/>
    <property type="match status" value="1"/>
</dbReference>
<dbReference type="SMART" id="SM00369">
    <property type="entry name" value="LRR_TYP"/>
    <property type="match status" value="3"/>
</dbReference>
<dbReference type="InterPro" id="IPR035897">
    <property type="entry name" value="Toll_tir_struct_dom_sf"/>
</dbReference>
<dbReference type="InterPro" id="IPR003591">
    <property type="entry name" value="Leu-rich_rpt_typical-subtyp"/>
</dbReference>
<dbReference type="GO" id="GO:0006952">
    <property type="term" value="P:defense response"/>
    <property type="evidence" value="ECO:0007669"/>
    <property type="project" value="UniProtKB-KW"/>
</dbReference>
<feature type="region of interest" description="Disordered" evidence="5">
    <location>
        <begin position="15"/>
        <end position="187"/>
    </location>
</feature>
<dbReference type="FunFam" id="3.40.50.10140:FF:000007">
    <property type="entry name" value="Disease resistance protein (TIR-NBS-LRR class)"/>
    <property type="match status" value="1"/>
</dbReference>
<gene>
    <name evidence="7" type="ORF">LITE_LOCUS9161</name>
</gene>
<evidence type="ECO:0000256" key="5">
    <source>
        <dbReference type="SAM" id="MobiDB-lite"/>
    </source>
</evidence>
<dbReference type="PANTHER" id="PTHR11017">
    <property type="entry name" value="LEUCINE-RICH REPEAT-CONTAINING PROTEIN"/>
    <property type="match status" value="1"/>
</dbReference>
<accession>A0AAV0IG80</accession>
<keyword evidence="8" id="KW-1185">Reference proteome</keyword>
<evidence type="ECO:0000259" key="6">
    <source>
        <dbReference type="PROSITE" id="PS50104"/>
    </source>
</evidence>
<evidence type="ECO:0000256" key="3">
    <source>
        <dbReference type="ARBA" id="ARBA00022821"/>
    </source>
</evidence>
<dbReference type="InterPro" id="IPR000157">
    <property type="entry name" value="TIR_dom"/>
</dbReference>
<evidence type="ECO:0000256" key="1">
    <source>
        <dbReference type="ARBA" id="ARBA00022614"/>
    </source>
</evidence>
<dbReference type="InterPro" id="IPR058192">
    <property type="entry name" value="WHD_ROQ1-like"/>
</dbReference>